<evidence type="ECO:0000256" key="2">
    <source>
        <dbReference type="ARBA" id="ARBA00023012"/>
    </source>
</evidence>
<dbReference type="SMART" id="SM00862">
    <property type="entry name" value="Trans_reg_C"/>
    <property type="match status" value="1"/>
</dbReference>
<dbReference type="STRING" id="407022.SAMN05661044_03593"/>
<dbReference type="InterPro" id="IPR001867">
    <property type="entry name" value="OmpR/PhoB-type_DNA-bd"/>
</dbReference>
<evidence type="ECO:0000259" key="8">
    <source>
        <dbReference type="PROSITE" id="PS50110"/>
    </source>
</evidence>
<evidence type="ECO:0000256" key="3">
    <source>
        <dbReference type="ARBA" id="ARBA00023015"/>
    </source>
</evidence>
<keyword evidence="3" id="KW-0805">Transcription regulation</keyword>
<dbReference type="GO" id="GO:0005829">
    <property type="term" value="C:cytosol"/>
    <property type="evidence" value="ECO:0007669"/>
    <property type="project" value="TreeGrafter"/>
</dbReference>
<feature type="domain" description="OmpR/PhoB-type" evidence="9">
    <location>
        <begin position="126"/>
        <end position="226"/>
    </location>
</feature>
<dbReference type="OrthoDB" id="9790442at2"/>
<dbReference type="EMBL" id="FOAF01000004">
    <property type="protein sequence ID" value="SEL85809.1"/>
    <property type="molecule type" value="Genomic_DNA"/>
</dbReference>
<proteinExistence type="predicted"/>
<feature type="DNA-binding region" description="OmpR/PhoB-type" evidence="7">
    <location>
        <begin position="126"/>
        <end position="226"/>
    </location>
</feature>
<dbReference type="PANTHER" id="PTHR48111:SF22">
    <property type="entry name" value="REGULATOR OF RPOS"/>
    <property type="match status" value="1"/>
</dbReference>
<dbReference type="AlphaFoldDB" id="A0A1H7TMW5"/>
<keyword evidence="4 7" id="KW-0238">DNA-binding</keyword>
<keyword evidence="2" id="KW-0902">Two-component regulatory system</keyword>
<dbReference type="RefSeq" id="WP_093326894.1">
    <property type="nucleotide sequence ID" value="NZ_FOAF01000004.1"/>
</dbReference>
<dbReference type="InterPro" id="IPR036388">
    <property type="entry name" value="WH-like_DNA-bd_sf"/>
</dbReference>
<dbReference type="Pfam" id="PF00072">
    <property type="entry name" value="Response_reg"/>
    <property type="match status" value="1"/>
</dbReference>
<sequence length="226" mass="26309">MKILIIEDQKDLALEIAEFLFTEEGCIIDHAWKKSSALEKINEVEYDFILLDITLPDGNGLEVLKELKRIKNRKDAVIVLSARGATDDRIVGLELGADDYLPKPFSLAELRARIHAILRRKHQLNDNNIMVHGFSLNIQQRTFSYEDQELNLTKKEYEILNYLILNKNKVVARMSLTEHVWGDLYDAYADSNFVDVHIKNLRTKLRNYAKVDWFETVRGMGYRIKI</sequence>
<evidence type="ECO:0000259" key="9">
    <source>
        <dbReference type="PROSITE" id="PS51755"/>
    </source>
</evidence>
<dbReference type="InterPro" id="IPR011006">
    <property type="entry name" value="CheY-like_superfamily"/>
</dbReference>
<dbReference type="Pfam" id="PF00486">
    <property type="entry name" value="Trans_reg_C"/>
    <property type="match status" value="1"/>
</dbReference>
<dbReference type="InterPro" id="IPR001789">
    <property type="entry name" value="Sig_transdc_resp-reg_receiver"/>
</dbReference>
<gene>
    <name evidence="10" type="ORF">SAMN05661044_03593</name>
</gene>
<evidence type="ECO:0000256" key="1">
    <source>
        <dbReference type="ARBA" id="ARBA00022553"/>
    </source>
</evidence>
<evidence type="ECO:0000256" key="7">
    <source>
        <dbReference type="PROSITE-ProRule" id="PRU01091"/>
    </source>
</evidence>
<keyword evidence="5" id="KW-0804">Transcription</keyword>
<evidence type="ECO:0000313" key="11">
    <source>
        <dbReference type="Proteomes" id="UP000199421"/>
    </source>
</evidence>
<keyword evidence="1 6" id="KW-0597">Phosphoprotein</keyword>
<dbReference type="SMART" id="SM00448">
    <property type="entry name" value="REC"/>
    <property type="match status" value="1"/>
</dbReference>
<reference evidence="11" key="1">
    <citation type="submission" date="2016-10" db="EMBL/GenBank/DDBJ databases">
        <authorList>
            <person name="Varghese N."/>
            <person name="Submissions S."/>
        </authorList>
    </citation>
    <scope>NUCLEOTIDE SEQUENCE [LARGE SCALE GENOMIC DNA]</scope>
    <source>
        <strain evidence="11">DSM 18733</strain>
    </source>
</reference>
<dbReference type="PROSITE" id="PS51755">
    <property type="entry name" value="OMPR_PHOB"/>
    <property type="match status" value="1"/>
</dbReference>
<feature type="domain" description="Response regulatory" evidence="8">
    <location>
        <begin position="2"/>
        <end position="118"/>
    </location>
</feature>
<accession>A0A1H7TMW5</accession>
<dbReference type="SUPFAM" id="SSF52172">
    <property type="entry name" value="CheY-like"/>
    <property type="match status" value="1"/>
</dbReference>
<dbReference type="CDD" id="cd00383">
    <property type="entry name" value="trans_reg_C"/>
    <property type="match status" value="1"/>
</dbReference>
<dbReference type="Gene3D" id="3.40.50.2300">
    <property type="match status" value="1"/>
</dbReference>
<feature type="modified residue" description="4-aspartylphosphate" evidence="6">
    <location>
        <position position="52"/>
    </location>
</feature>
<evidence type="ECO:0000256" key="5">
    <source>
        <dbReference type="ARBA" id="ARBA00023163"/>
    </source>
</evidence>
<dbReference type="Gene3D" id="1.10.10.10">
    <property type="entry name" value="Winged helix-like DNA-binding domain superfamily/Winged helix DNA-binding domain"/>
    <property type="match status" value="1"/>
</dbReference>
<name>A0A1H7TMW5_OLID1</name>
<evidence type="ECO:0000313" key="10">
    <source>
        <dbReference type="EMBL" id="SEL85809.1"/>
    </source>
</evidence>
<dbReference type="GO" id="GO:0000976">
    <property type="term" value="F:transcription cis-regulatory region binding"/>
    <property type="evidence" value="ECO:0007669"/>
    <property type="project" value="TreeGrafter"/>
</dbReference>
<dbReference type="GO" id="GO:0032993">
    <property type="term" value="C:protein-DNA complex"/>
    <property type="evidence" value="ECO:0007669"/>
    <property type="project" value="TreeGrafter"/>
</dbReference>
<dbReference type="InterPro" id="IPR039420">
    <property type="entry name" value="WalR-like"/>
</dbReference>
<evidence type="ECO:0000256" key="6">
    <source>
        <dbReference type="PROSITE-ProRule" id="PRU00169"/>
    </source>
</evidence>
<dbReference type="PROSITE" id="PS50110">
    <property type="entry name" value="RESPONSE_REGULATORY"/>
    <property type="match status" value="1"/>
</dbReference>
<dbReference type="Proteomes" id="UP000199421">
    <property type="component" value="Unassembled WGS sequence"/>
</dbReference>
<organism evidence="10 11">
    <name type="scientific">Olivibacter domesticus</name>
    <name type="common">Pseudosphingobacterium domesticum</name>
    <dbReference type="NCBI Taxonomy" id="407022"/>
    <lineage>
        <taxon>Bacteria</taxon>
        <taxon>Pseudomonadati</taxon>
        <taxon>Bacteroidota</taxon>
        <taxon>Sphingobacteriia</taxon>
        <taxon>Sphingobacteriales</taxon>
        <taxon>Sphingobacteriaceae</taxon>
        <taxon>Olivibacter</taxon>
    </lineage>
</organism>
<evidence type="ECO:0000256" key="4">
    <source>
        <dbReference type="ARBA" id="ARBA00023125"/>
    </source>
</evidence>
<protein>
    <submittedName>
        <fullName evidence="10">DNA-binding response regulator, OmpR family, contains REC and winged-helix (WHTH) domain</fullName>
    </submittedName>
</protein>
<keyword evidence="11" id="KW-1185">Reference proteome</keyword>
<dbReference type="Gene3D" id="6.10.250.690">
    <property type="match status" value="1"/>
</dbReference>
<dbReference type="GO" id="GO:0000156">
    <property type="term" value="F:phosphorelay response regulator activity"/>
    <property type="evidence" value="ECO:0007669"/>
    <property type="project" value="TreeGrafter"/>
</dbReference>
<dbReference type="GO" id="GO:0006355">
    <property type="term" value="P:regulation of DNA-templated transcription"/>
    <property type="evidence" value="ECO:0007669"/>
    <property type="project" value="InterPro"/>
</dbReference>
<dbReference type="PANTHER" id="PTHR48111">
    <property type="entry name" value="REGULATOR OF RPOS"/>
    <property type="match status" value="1"/>
</dbReference>